<keyword evidence="5" id="KW-0378">Hydrolase</keyword>
<evidence type="ECO:0000256" key="1">
    <source>
        <dbReference type="ARBA" id="ARBA00001946"/>
    </source>
</evidence>
<dbReference type="AlphaFoldDB" id="A0A1F6CL66"/>
<dbReference type="GO" id="GO:0046872">
    <property type="term" value="F:metal ion binding"/>
    <property type="evidence" value="ECO:0007669"/>
    <property type="project" value="UniProtKB-KW"/>
</dbReference>
<feature type="domain" description="PIN" evidence="8">
    <location>
        <begin position="5"/>
        <end position="115"/>
    </location>
</feature>
<name>A0A1F6CL66_HANXR</name>
<dbReference type="CDD" id="cd18741">
    <property type="entry name" value="PIN_VapC4-5_FitB-like"/>
    <property type="match status" value="1"/>
</dbReference>
<sequence length="139" mass="15646">MSDLVIVDTDILIDAGRDVNEAVACLQHIEQQSSPAISLITQMELMVGCSNKIELRKMERFLLRFQVIKLNEQISDVAIDLLRCYRLSHGLLLADGLIAASALSLDVPFITKNQRDYRFIKGLHLLAYPEPFPAKHSEP</sequence>
<dbReference type="GO" id="GO:0016787">
    <property type="term" value="F:hydrolase activity"/>
    <property type="evidence" value="ECO:0007669"/>
    <property type="project" value="UniProtKB-KW"/>
</dbReference>
<dbReference type="InterPro" id="IPR029060">
    <property type="entry name" value="PIN-like_dom_sf"/>
</dbReference>
<evidence type="ECO:0000313" key="9">
    <source>
        <dbReference type="EMBL" id="OGG49979.1"/>
    </source>
</evidence>
<gene>
    <name evidence="9" type="ORF">A3F84_13755</name>
</gene>
<keyword evidence="4" id="KW-0479">Metal-binding</keyword>
<comment type="caution">
    <text evidence="9">The sequence shown here is derived from an EMBL/GenBank/DDBJ whole genome shotgun (WGS) entry which is preliminary data.</text>
</comment>
<evidence type="ECO:0000256" key="4">
    <source>
        <dbReference type="ARBA" id="ARBA00022723"/>
    </source>
</evidence>
<evidence type="ECO:0000256" key="2">
    <source>
        <dbReference type="ARBA" id="ARBA00022649"/>
    </source>
</evidence>
<evidence type="ECO:0000256" key="5">
    <source>
        <dbReference type="ARBA" id="ARBA00022801"/>
    </source>
</evidence>
<dbReference type="InterPro" id="IPR002716">
    <property type="entry name" value="PIN_dom"/>
</dbReference>
<dbReference type="InterPro" id="IPR050556">
    <property type="entry name" value="Type_II_TA_system_RNase"/>
</dbReference>
<dbReference type="Pfam" id="PF01850">
    <property type="entry name" value="PIN"/>
    <property type="match status" value="1"/>
</dbReference>
<evidence type="ECO:0000256" key="6">
    <source>
        <dbReference type="ARBA" id="ARBA00022842"/>
    </source>
</evidence>
<keyword evidence="6" id="KW-0460">Magnesium</keyword>
<evidence type="ECO:0000259" key="8">
    <source>
        <dbReference type="Pfam" id="PF01850"/>
    </source>
</evidence>
<dbReference type="EMBL" id="MFKF01000217">
    <property type="protein sequence ID" value="OGG49979.1"/>
    <property type="molecule type" value="Genomic_DNA"/>
</dbReference>
<comment type="similarity">
    <text evidence="7">Belongs to the PINc/VapC protein family.</text>
</comment>
<organism evidence="9 10">
    <name type="scientific">Handelsmanbacteria sp. (strain RIFCSPLOWO2_12_FULL_64_10)</name>
    <dbReference type="NCBI Taxonomy" id="1817868"/>
    <lineage>
        <taxon>Bacteria</taxon>
        <taxon>Candidatus Handelsmaniibacteriota</taxon>
    </lineage>
</organism>
<accession>A0A1F6CL66</accession>
<keyword evidence="3" id="KW-0540">Nuclease</keyword>
<evidence type="ECO:0000313" key="10">
    <source>
        <dbReference type="Proteomes" id="UP000178606"/>
    </source>
</evidence>
<dbReference type="GO" id="GO:0004518">
    <property type="term" value="F:nuclease activity"/>
    <property type="evidence" value="ECO:0007669"/>
    <property type="project" value="UniProtKB-KW"/>
</dbReference>
<dbReference type="SUPFAM" id="SSF88723">
    <property type="entry name" value="PIN domain-like"/>
    <property type="match status" value="1"/>
</dbReference>
<dbReference type="PANTHER" id="PTHR33653:SF1">
    <property type="entry name" value="RIBONUCLEASE VAPC2"/>
    <property type="match status" value="1"/>
</dbReference>
<dbReference type="Gene3D" id="3.40.50.1010">
    <property type="entry name" value="5'-nuclease"/>
    <property type="match status" value="1"/>
</dbReference>
<protein>
    <submittedName>
        <fullName evidence="9">Twitching motility protein PilT</fullName>
    </submittedName>
</protein>
<reference evidence="9 10" key="1">
    <citation type="journal article" date="2016" name="Nat. Commun.">
        <title>Thousands of microbial genomes shed light on interconnected biogeochemical processes in an aquifer system.</title>
        <authorList>
            <person name="Anantharaman K."/>
            <person name="Brown C.T."/>
            <person name="Hug L.A."/>
            <person name="Sharon I."/>
            <person name="Castelle C.J."/>
            <person name="Probst A.J."/>
            <person name="Thomas B.C."/>
            <person name="Singh A."/>
            <person name="Wilkins M.J."/>
            <person name="Karaoz U."/>
            <person name="Brodie E.L."/>
            <person name="Williams K.H."/>
            <person name="Hubbard S.S."/>
            <person name="Banfield J.F."/>
        </authorList>
    </citation>
    <scope>NUCLEOTIDE SEQUENCE [LARGE SCALE GENOMIC DNA]</scope>
    <source>
        <strain evidence="10">RIFCSPLOWO2_12_FULL_64_10</strain>
    </source>
</reference>
<dbReference type="Proteomes" id="UP000178606">
    <property type="component" value="Unassembled WGS sequence"/>
</dbReference>
<dbReference type="PANTHER" id="PTHR33653">
    <property type="entry name" value="RIBONUCLEASE VAPC2"/>
    <property type="match status" value="1"/>
</dbReference>
<proteinExistence type="inferred from homology"/>
<evidence type="ECO:0000256" key="7">
    <source>
        <dbReference type="ARBA" id="ARBA00038093"/>
    </source>
</evidence>
<evidence type="ECO:0000256" key="3">
    <source>
        <dbReference type="ARBA" id="ARBA00022722"/>
    </source>
</evidence>
<keyword evidence="2" id="KW-1277">Toxin-antitoxin system</keyword>
<comment type="cofactor">
    <cofactor evidence="1">
        <name>Mg(2+)</name>
        <dbReference type="ChEBI" id="CHEBI:18420"/>
    </cofactor>
</comment>